<dbReference type="Pfam" id="PF01556">
    <property type="entry name" value="DnaJ_C"/>
    <property type="match status" value="1"/>
</dbReference>
<proteinExistence type="predicted"/>
<feature type="zinc finger region" description="CR-type" evidence="2">
    <location>
        <begin position="92"/>
        <end position="179"/>
    </location>
</feature>
<evidence type="ECO:0000256" key="2">
    <source>
        <dbReference type="PROSITE-ProRule" id="PRU00546"/>
    </source>
</evidence>
<dbReference type="SUPFAM" id="SSF49493">
    <property type="entry name" value="HSP40/DnaJ peptide-binding domain"/>
    <property type="match status" value="1"/>
</dbReference>
<feature type="domain" description="CR-type" evidence="4">
    <location>
        <begin position="92"/>
        <end position="179"/>
    </location>
</feature>
<dbReference type="PANTHER" id="PTHR43096:SF52">
    <property type="entry name" value="DNAJ HOMOLOG 1, MITOCHONDRIAL-RELATED"/>
    <property type="match status" value="1"/>
</dbReference>
<evidence type="ECO:0000313" key="6">
    <source>
        <dbReference type="Proteomes" id="UP000612055"/>
    </source>
</evidence>
<name>A0A835XGD4_9CHLO</name>
<dbReference type="Pfam" id="PF00684">
    <property type="entry name" value="DnaJ_CXXCXGXG"/>
    <property type="match status" value="1"/>
</dbReference>
<dbReference type="SUPFAM" id="SSF46565">
    <property type="entry name" value="Chaperone J-domain"/>
    <property type="match status" value="1"/>
</dbReference>
<dbReference type="InterPro" id="IPR001305">
    <property type="entry name" value="HSP_DnaJ_Cys-rich_dom"/>
</dbReference>
<dbReference type="Gene3D" id="6.20.20.10">
    <property type="match status" value="2"/>
</dbReference>
<keyword evidence="2" id="KW-0479">Metal-binding</keyword>
<comment type="caution">
    <text evidence="5">The sequence shown here is derived from an EMBL/GenBank/DDBJ whole genome shotgun (WGS) entry which is preliminary data.</text>
</comment>
<organism evidence="5 6">
    <name type="scientific">Edaphochlamys debaryana</name>
    <dbReference type="NCBI Taxonomy" id="47281"/>
    <lineage>
        <taxon>Eukaryota</taxon>
        <taxon>Viridiplantae</taxon>
        <taxon>Chlorophyta</taxon>
        <taxon>core chlorophytes</taxon>
        <taxon>Chlorophyceae</taxon>
        <taxon>CS clade</taxon>
        <taxon>Chlamydomonadales</taxon>
        <taxon>Chlamydomonadales incertae sedis</taxon>
        <taxon>Edaphochlamys</taxon>
    </lineage>
</organism>
<keyword evidence="1" id="KW-0143">Chaperone</keyword>
<keyword evidence="2" id="KW-0862">Zinc</keyword>
<dbReference type="PANTHER" id="PTHR43096">
    <property type="entry name" value="DNAJ HOMOLOG 1, MITOCHONDRIAL-RELATED"/>
    <property type="match status" value="1"/>
</dbReference>
<dbReference type="GO" id="GO:0005737">
    <property type="term" value="C:cytoplasm"/>
    <property type="evidence" value="ECO:0007669"/>
    <property type="project" value="TreeGrafter"/>
</dbReference>
<feature type="region of interest" description="Disordered" evidence="3">
    <location>
        <begin position="49"/>
        <end position="76"/>
    </location>
</feature>
<dbReference type="Proteomes" id="UP000612055">
    <property type="component" value="Unassembled WGS sequence"/>
</dbReference>
<dbReference type="InterPro" id="IPR036410">
    <property type="entry name" value="HSP_DnaJ_Cys-rich_dom_sf"/>
</dbReference>
<feature type="compositionally biased region" description="Gly residues" evidence="3">
    <location>
        <begin position="57"/>
        <end position="74"/>
    </location>
</feature>
<keyword evidence="2" id="KW-0863">Zinc-finger</keyword>
<reference evidence="5" key="1">
    <citation type="journal article" date="2020" name="bioRxiv">
        <title>Comparative genomics of Chlamydomonas.</title>
        <authorList>
            <person name="Craig R.J."/>
            <person name="Hasan A.R."/>
            <person name="Ness R.W."/>
            <person name="Keightley P.D."/>
        </authorList>
    </citation>
    <scope>NUCLEOTIDE SEQUENCE</scope>
    <source>
        <strain evidence="5">CCAP 11/70</strain>
    </source>
</reference>
<accession>A0A835XGD4</accession>
<dbReference type="GO" id="GO:0051082">
    <property type="term" value="F:unfolded protein binding"/>
    <property type="evidence" value="ECO:0007669"/>
    <property type="project" value="InterPro"/>
</dbReference>
<evidence type="ECO:0000259" key="4">
    <source>
        <dbReference type="PROSITE" id="PS51188"/>
    </source>
</evidence>
<feature type="non-terminal residue" evidence="5">
    <location>
        <position position="1"/>
    </location>
</feature>
<gene>
    <name evidence="5" type="ORF">HYH03_018176</name>
</gene>
<dbReference type="GO" id="GO:0042026">
    <property type="term" value="P:protein refolding"/>
    <property type="evidence" value="ECO:0007669"/>
    <property type="project" value="TreeGrafter"/>
</dbReference>
<dbReference type="PROSITE" id="PS00636">
    <property type="entry name" value="DNAJ_1"/>
    <property type="match status" value="1"/>
</dbReference>
<dbReference type="CDD" id="cd10719">
    <property type="entry name" value="DnaJ_zf"/>
    <property type="match status" value="1"/>
</dbReference>
<dbReference type="GO" id="GO:0008270">
    <property type="term" value="F:zinc ion binding"/>
    <property type="evidence" value="ECO:0007669"/>
    <property type="project" value="UniProtKB-KW"/>
</dbReference>
<dbReference type="Gene3D" id="2.60.260.20">
    <property type="entry name" value="Urease metallochaperone UreE, N-terminal domain"/>
    <property type="match status" value="1"/>
</dbReference>
<evidence type="ECO:0000313" key="5">
    <source>
        <dbReference type="EMBL" id="KAG2482894.1"/>
    </source>
</evidence>
<dbReference type="InterPro" id="IPR036869">
    <property type="entry name" value="J_dom_sf"/>
</dbReference>
<evidence type="ECO:0000256" key="1">
    <source>
        <dbReference type="ARBA" id="ARBA00023186"/>
    </source>
</evidence>
<dbReference type="InterPro" id="IPR002939">
    <property type="entry name" value="DnaJ_C"/>
</dbReference>
<dbReference type="SUPFAM" id="SSF57938">
    <property type="entry name" value="DnaJ/Hsp40 cysteine-rich domain"/>
    <property type="match status" value="1"/>
</dbReference>
<sequence>MARRDPLNPPAEQFAHVQAAYEVLADGALRQQYDSQGLGALGPKYDGLRRYLTGPGQQEGSGAGGGGGGPGGARGPDVHTVLGLLLSEAVTGADKELSYSALGRCGRCQGSGQASAPPACSVCRGTGAVLRSRWAGEAEGVYGGMRVVARAACPSCGGSGAVAQPPCPDCRGRGRRRESRRLPVRVPAGVERGTLLRLAGEGSVGRRGGPAGDLLVMVEVYPDAQLSRRG</sequence>
<keyword evidence="6" id="KW-1185">Reference proteome</keyword>
<dbReference type="OrthoDB" id="540730at2759"/>
<dbReference type="InterPro" id="IPR018253">
    <property type="entry name" value="DnaJ_domain_CS"/>
</dbReference>
<dbReference type="EMBL" id="JAEHOE010000197">
    <property type="protein sequence ID" value="KAG2482894.1"/>
    <property type="molecule type" value="Genomic_DNA"/>
</dbReference>
<dbReference type="AlphaFoldDB" id="A0A835XGD4"/>
<dbReference type="InterPro" id="IPR008971">
    <property type="entry name" value="HSP40/DnaJ_pept-bd"/>
</dbReference>
<evidence type="ECO:0000256" key="3">
    <source>
        <dbReference type="SAM" id="MobiDB-lite"/>
    </source>
</evidence>
<protein>
    <recommendedName>
        <fullName evidence="4">CR-type domain-containing protein</fullName>
    </recommendedName>
</protein>
<dbReference type="PROSITE" id="PS51188">
    <property type="entry name" value="ZF_CR"/>
    <property type="match status" value="1"/>
</dbReference>
<dbReference type="GO" id="GO:0031072">
    <property type="term" value="F:heat shock protein binding"/>
    <property type="evidence" value="ECO:0007669"/>
    <property type="project" value="InterPro"/>
</dbReference>